<dbReference type="GO" id="GO:0003700">
    <property type="term" value="F:DNA-binding transcription factor activity"/>
    <property type="evidence" value="ECO:0007669"/>
    <property type="project" value="InterPro"/>
</dbReference>
<dbReference type="InterPro" id="IPR036390">
    <property type="entry name" value="WH_DNA-bd_sf"/>
</dbReference>
<evidence type="ECO:0000313" key="8">
    <source>
        <dbReference type="Proteomes" id="UP000245506"/>
    </source>
</evidence>
<dbReference type="CDD" id="cd07377">
    <property type="entry name" value="WHTH_GntR"/>
    <property type="match status" value="1"/>
</dbReference>
<organism evidence="7 8">
    <name type="scientific">Leucothrix arctica</name>
    <dbReference type="NCBI Taxonomy" id="1481894"/>
    <lineage>
        <taxon>Bacteria</taxon>
        <taxon>Pseudomonadati</taxon>
        <taxon>Pseudomonadota</taxon>
        <taxon>Gammaproteobacteria</taxon>
        <taxon>Thiotrichales</taxon>
        <taxon>Thiotrichaceae</taxon>
        <taxon>Leucothrix</taxon>
    </lineage>
</organism>
<dbReference type="CDD" id="cd00609">
    <property type="entry name" value="AAT_like"/>
    <property type="match status" value="1"/>
</dbReference>
<dbReference type="Pfam" id="PF00155">
    <property type="entry name" value="Aminotran_1_2"/>
    <property type="match status" value="1"/>
</dbReference>
<reference evidence="7 8" key="1">
    <citation type="submission" date="2018-05" db="EMBL/GenBank/DDBJ databases">
        <title>Leucothrix arctica sp. nov., isolated from Arctic seawater.</title>
        <authorList>
            <person name="Choi A."/>
            <person name="Baek K."/>
        </authorList>
    </citation>
    <scope>NUCLEOTIDE SEQUENCE [LARGE SCALE GENOMIC DNA]</scope>
    <source>
        <strain evidence="7 8">IMCC9719</strain>
    </source>
</reference>
<accession>A0A317CGF4</accession>
<evidence type="ECO:0000256" key="5">
    <source>
        <dbReference type="ARBA" id="ARBA00023163"/>
    </source>
</evidence>
<dbReference type="PRINTS" id="PR00035">
    <property type="entry name" value="HTHGNTR"/>
</dbReference>
<evidence type="ECO:0000256" key="4">
    <source>
        <dbReference type="ARBA" id="ARBA00023125"/>
    </source>
</evidence>
<dbReference type="AlphaFoldDB" id="A0A317CGF4"/>
<dbReference type="InterPro" id="IPR015424">
    <property type="entry name" value="PyrdxlP-dep_Trfase"/>
</dbReference>
<dbReference type="RefSeq" id="WP_109822650.1">
    <property type="nucleotide sequence ID" value="NZ_QGKL01000019.1"/>
</dbReference>
<comment type="caution">
    <text evidence="7">The sequence shown here is derived from an EMBL/GenBank/DDBJ whole genome shotgun (WGS) entry which is preliminary data.</text>
</comment>
<feature type="domain" description="HTH gntR-type" evidence="6">
    <location>
        <begin position="21"/>
        <end position="89"/>
    </location>
</feature>
<dbReference type="InterPro" id="IPR004839">
    <property type="entry name" value="Aminotransferase_I/II_large"/>
</dbReference>
<dbReference type="PANTHER" id="PTHR46577">
    <property type="entry name" value="HTH-TYPE TRANSCRIPTIONAL REGULATORY PROTEIN GABR"/>
    <property type="match status" value="1"/>
</dbReference>
<dbReference type="SMART" id="SM00345">
    <property type="entry name" value="HTH_GNTR"/>
    <property type="match status" value="1"/>
</dbReference>
<evidence type="ECO:0000256" key="2">
    <source>
        <dbReference type="ARBA" id="ARBA00022898"/>
    </source>
</evidence>
<dbReference type="InterPro" id="IPR051446">
    <property type="entry name" value="HTH_trans_reg/aminotransferase"/>
</dbReference>
<dbReference type="Proteomes" id="UP000245506">
    <property type="component" value="Unassembled WGS sequence"/>
</dbReference>
<evidence type="ECO:0000256" key="1">
    <source>
        <dbReference type="ARBA" id="ARBA00005384"/>
    </source>
</evidence>
<dbReference type="Pfam" id="PF00392">
    <property type="entry name" value="GntR"/>
    <property type="match status" value="1"/>
</dbReference>
<dbReference type="GO" id="GO:0030170">
    <property type="term" value="F:pyridoxal phosphate binding"/>
    <property type="evidence" value="ECO:0007669"/>
    <property type="project" value="InterPro"/>
</dbReference>
<protein>
    <recommendedName>
        <fullName evidence="6">HTH gntR-type domain-containing protein</fullName>
    </recommendedName>
</protein>
<name>A0A317CGF4_9GAMM</name>
<dbReference type="PANTHER" id="PTHR46577:SF1">
    <property type="entry name" value="HTH-TYPE TRANSCRIPTIONAL REGULATORY PROTEIN GABR"/>
    <property type="match status" value="1"/>
</dbReference>
<keyword evidence="2" id="KW-0663">Pyridoxal phosphate</keyword>
<evidence type="ECO:0000256" key="3">
    <source>
        <dbReference type="ARBA" id="ARBA00023015"/>
    </source>
</evidence>
<dbReference type="InterPro" id="IPR015421">
    <property type="entry name" value="PyrdxlP-dep_Trfase_major"/>
</dbReference>
<proteinExistence type="inferred from homology"/>
<evidence type="ECO:0000259" key="6">
    <source>
        <dbReference type="PROSITE" id="PS50949"/>
    </source>
</evidence>
<dbReference type="SUPFAM" id="SSF53383">
    <property type="entry name" value="PLP-dependent transferases"/>
    <property type="match status" value="1"/>
</dbReference>
<dbReference type="GO" id="GO:0003677">
    <property type="term" value="F:DNA binding"/>
    <property type="evidence" value="ECO:0007669"/>
    <property type="project" value="UniProtKB-KW"/>
</dbReference>
<dbReference type="InterPro" id="IPR000524">
    <property type="entry name" value="Tscrpt_reg_HTH_GntR"/>
</dbReference>
<gene>
    <name evidence="7" type="ORF">DKT75_06730</name>
</gene>
<dbReference type="SUPFAM" id="SSF46785">
    <property type="entry name" value="Winged helix' DNA-binding domain"/>
    <property type="match status" value="1"/>
</dbReference>
<keyword evidence="8" id="KW-1185">Reference proteome</keyword>
<keyword evidence="3" id="KW-0805">Transcription regulation</keyword>
<comment type="similarity">
    <text evidence="1">In the C-terminal section; belongs to the class-I pyridoxal-phosphate-dependent aminotransferase family.</text>
</comment>
<dbReference type="Gene3D" id="3.40.640.10">
    <property type="entry name" value="Type I PLP-dependent aspartate aminotransferase-like (Major domain)"/>
    <property type="match status" value="1"/>
</dbReference>
<dbReference type="InterPro" id="IPR036388">
    <property type="entry name" value="WH-like_DNA-bd_sf"/>
</dbReference>
<keyword evidence="5" id="KW-0804">Transcription</keyword>
<evidence type="ECO:0000313" key="7">
    <source>
        <dbReference type="EMBL" id="PWQ97608.1"/>
    </source>
</evidence>
<sequence>MSLADFPSELFLPFLNQDNNVPQYVALFRAFQQAIVKGHLIAGAKLPATRPLATALSVSRNTVKTAYEMLLAEGYIETKHGAGSFVSTQLPEQFVAAKCSNANATNHRPALSLFSQRTEQLIPTQTTKTGSLLRPAHGCVQSFPWSQWQKHVTKAAHTMKYASLNSVLGAPLLREQIASYLNVARGVKCHEKQIIICSGSQQALYLSLQLLVNQGDHVMIENPGYSGIGGSIDAMGAVKVPVTIDQHGFSLEDGLAQSPNARVALITPSRNYPMGYTLSLDRRLALINWAKQNKAWIIEDDYDSEFRFDGPPLSSMQGLGGEKCVIYTGTFSRILHSSIRIGYLVVPESLVDVFSQAKQFMDGGLSQLPQLALGEFMATGQFTSHVRRMRKLYQQRRDTLKQLVDETMPNILQRVETDGGMHSVFLLPEGYSDIEICQKANAQDLGIYALSSYYVGKQKQQGLLIGFAGDNEESMKHSIYKLAQIINTGHHLSS</sequence>
<keyword evidence="4" id="KW-0238">DNA-binding</keyword>
<dbReference type="OrthoDB" id="9808770at2"/>
<dbReference type="EMBL" id="QGKL01000019">
    <property type="protein sequence ID" value="PWQ97608.1"/>
    <property type="molecule type" value="Genomic_DNA"/>
</dbReference>
<dbReference type="PROSITE" id="PS50949">
    <property type="entry name" value="HTH_GNTR"/>
    <property type="match status" value="1"/>
</dbReference>
<dbReference type="Gene3D" id="1.10.10.10">
    <property type="entry name" value="Winged helix-like DNA-binding domain superfamily/Winged helix DNA-binding domain"/>
    <property type="match status" value="1"/>
</dbReference>